<dbReference type="STRING" id="1890364.A0A2P6NK29"/>
<dbReference type="CDD" id="cd02440">
    <property type="entry name" value="AdoMet_MTases"/>
    <property type="match status" value="1"/>
</dbReference>
<dbReference type="InterPro" id="IPR019012">
    <property type="entry name" value="RNA_cap_Gua-N2-MeTrfase"/>
</dbReference>
<evidence type="ECO:0000256" key="3">
    <source>
        <dbReference type="ARBA" id="ARBA00004604"/>
    </source>
</evidence>
<evidence type="ECO:0000256" key="20">
    <source>
        <dbReference type="ARBA" id="ARBA00064494"/>
    </source>
</evidence>
<keyword evidence="8" id="KW-0808">Transferase</keyword>
<organism evidence="24 25">
    <name type="scientific">Planoprotostelium fungivorum</name>
    <dbReference type="NCBI Taxonomy" id="1890364"/>
    <lineage>
        <taxon>Eukaryota</taxon>
        <taxon>Amoebozoa</taxon>
        <taxon>Evosea</taxon>
        <taxon>Variosea</taxon>
        <taxon>Cavosteliida</taxon>
        <taxon>Cavosteliaceae</taxon>
        <taxon>Planoprotostelium</taxon>
    </lineage>
</organism>
<dbReference type="GO" id="GO:0005737">
    <property type="term" value="C:cytoplasm"/>
    <property type="evidence" value="ECO:0007669"/>
    <property type="project" value="UniProtKB-SubCell"/>
</dbReference>
<evidence type="ECO:0000313" key="24">
    <source>
        <dbReference type="EMBL" id="PRP84311.1"/>
    </source>
</evidence>
<evidence type="ECO:0000313" key="25">
    <source>
        <dbReference type="Proteomes" id="UP000241769"/>
    </source>
</evidence>
<proteinExistence type="inferred from homology"/>
<evidence type="ECO:0000256" key="19">
    <source>
        <dbReference type="ARBA" id="ARBA00057179"/>
    </source>
</evidence>
<comment type="caution">
    <text evidence="24">The sequence shown here is derived from an EMBL/GenBank/DDBJ whole genome shotgun (WGS) entry which is preliminary data.</text>
</comment>
<keyword evidence="25" id="KW-1185">Reference proteome</keyword>
<dbReference type="GO" id="GO:0015030">
    <property type="term" value="C:Cajal body"/>
    <property type="evidence" value="ECO:0007669"/>
    <property type="project" value="UniProtKB-SubCell"/>
</dbReference>
<dbReference type="InParanoid" id="A0A2P6NK29"/>
<dbReference type="OrthoDB" id="194443at2759"/>
<evidence type="ECO:0000256" key="1">
    <source>
        <dbReference type="ARBA" id="ARBA00004408"/>
    </source>
</evidence>
<comment type="catalytic activity">
    <reaction evidence="16">
        <text>a 5'-end (N(2),N(7)-dimethyl 5'-triphosphoguanosine)-ribonucleoside in snRNA + S-adenosyl-L-methionine = a 5'-end (N(2),N(2),N(7)-trimethyl 5'-triphosphoguanosine)-ribonucleoside in snRNA + S-adenosyl-L-homocysteine + H(+)</text>
        <dbReference type="Rhea" id="RHEA:78479"/>
        <dbReference type="Rhea" id="RHEA-COMP:19087"/>
        <dbReference type="Rhea" id="RHEA-COMP:19089"/>
        <dbReference type="ChEBI" id="CHEBI:15378"/>
        <dbReference type="ChEBI" id="CHEBI:57856"/>
        <dbReference type="ChEBI" id="CHEBI:59789"/>
        <dbReference type="ChEBI" id="CHEBI:167623"/>
        <dbReference type="ChEBI" id="CHEBI:172880"/>
    </reaction>
    <physiologicalReaction direction="left-to-right" evidence="16">
        <dbReference type="Rhea" id="RHEA:78480"/>
    </physiologicalReaction>
</comment>
<comment type="catalytic activity">
    <reaction evidence="15">
        <text>a 5'-end (N(7)-methyl 5'-triphosphoguanosine)-ribonucleoside in snoRNA + S-adenosyl-L-methionine = a 5'-end (N(2),N(7)-dimethyl 5'-triphosphoguanosine)-ribonucleoside in snoRNA + S-adenosyl-L-homocysteine + H(+)</text>
        <dbReference type="Rhea" id="RHEA:78475"/>
        <dbReference type="Rhea" id="RHEA-COMP:19086"/>
        <dbReference type="Rhea" id="RHEA-COMP:19088"/>
        <dbReference type="ChEBI" id="CHEBI:15378"/>
        <dbReference type="ChEBI" id="CHEBI:57856"/>
        <dbReference type="ChEBI" id="CHEBI:59789"/>
        <dbReference type="ChEBI" id="CHEBI:156461"/>
        <dbReference type="ChEBI" id="CHEBI:172880"/>
    </reaction>
    <physiologicalReaction direction="left-to-right" evidence="15">
        <dbReference type="Rhea" id="RHEA:78476"/>
    </physiologicalReaction>
</comment>
<comment type="subunit">
    <text evidence="20">May form homooligomers. Interacts with CREBBP/CBP, EED/WAIT1, EP300/P300, NCOA6/PRIP, PPARBP/PBP and SMN.</text>
</comment>
<evidence type="ECO:0000256" key="7">
    <source>
        <dbReference type="ARBA" id="ARBA00022603"/>
    </source>
</evidence>
<dbReference type="InterPro" id="IPR029063">
    <property type="entry name" value="SAM-dependent_MTases_sf"/>
</dbReference>
<evidence type="ECO:0000256" key="17">
    <source>
        <dbReference type="ARBA" id="ARBA00049075"/>
    </source>
</evidence>
<dbReference type="GO" id="GO:0071164">
    <property type="term" value="F:RNA cap trimethylguanosine synthase activity"/>
    <property type="evidence" value="ECO:0007669"/>
    <property type="project" value="TreeGrafter"/>
</dbReference>
<evidence type="ECO:0000256" key="13">
    <source>
        <dbReference type="ARBA" id="ARBA00025783"/>
    </source>
</evidence>
<gene>
    <name evidence="24" type="ORF">PROFUN_07612</name>
</gene>
<evidence type="ECO:0000256" key="4">
    <source>
        <dbReference type="ARBA" id="ARBA00018517"/>
    </source>
</evidence>
<protein>
    <recommendedName>
        <fullName evidence="4">Trimethylguanosine synthase</fullName>
    </recommendedName>
    <alternativeName>
        <fullName evidence="18">Cap-specific guanine-N(2) methyltransferase</fullName>
    </alternativeName>
    <alternativeName>
        <fullName evidence="21">Nuclear receptor coactivator 6-interacting protein</fullName>
    </alternativeName>
    <alternativeName>
        <fullName evidence="22">PRIP-interacting protein with methyltransferase motif</fullName>
    </alternativeName>
</protein>
<feature type="region of interest" description="Disordered" evidence="23">
    <location>
        <begin position="1"/>
        <end position="27"/>
    </location>
</feature>
<dbReference type="PANTHER" id="PTHR14741:SF32">
    <property type="entry name" value="TRIMETHYLGUANOSINE SYNTHASE"/>
    <property type="match status" value="1"/>
</dbReference>
<keyword evidence="5" id="KW-0963">Cytoplasm</keyword>
<evidence type="ECO:0000256" key="5">
    <source>
        <dbReference type="ARBA" id="ARBA00022490"/>
    </source>
</evidence>
<evidence type="ECO:0000256" key="18">
    <source>
        <dbReference type="ARBA" id="ARBA00049790"/>
    </source>
</evidence>
<keyword evidence="10" id="KW-0805">Transcription regulation</keyword>
<keyword evidence="11" id="KW-0804">Transcription</keyword>
<evidence type="ECO:0000256" key="8">
    <source>
        <dbReference type="ARBA" id="ARBA00022679"/>
    </source>
</evidence>
<reference evidence="24 25" key="1">
    <citation type="journal article" date="2018" name="Genome Biol. Evol.">
        <title>Multiple Roots of Fruiting Body Formation in Amoebozoa.</title>
        <authorList>
            <person name="Hillmann F."/>
            <person name="Forbes G."/>
            <person name="Novohradska S."/>
            <person name="Ferling I."/>
            <person name="Riege K."/>
            <person name="Groth M."/>
            <person name="Westermann M."/>
            <person name="Marz M."/>
            <person name="Spaller T."/>
            <person name="Winckler T."/>
            <person name="Schaap P."/>
            <person name="Glockner G."/>
        </authorList>
    </citation>
    <scope>NUCLEOTIDE SEQUENCE [LARGE SCALE GENOMIC DNA]</scope>
    <source>
        <strain evidence="24 25">Jena</strain>
    </source>
</reference>
<name>A0A2P6NK29_9EUKA</name>
<evidence type="ECO:0000256" key="11">
    <source>
        <dbReference type="ARBA" id="ARBA00023163"/>
    </source>
</evidence>
<dbReference type="GO" id="GO:0005730">
    <property type="term" value="C:nucleolus"/>
    <property type="evidence" value="ECO:0007669"/>
    <property type="project" value="UniProtKB-SubCell"/>
</dbReference>
<comment type="function">
    <text evidence="19">Catalyzes the 2 serial methylation steps for the conversion of the 7-monomethylguanosine (m(7)G) caps of snRNAs and snoRNAs to a 2,2,7-trimethylguanosine (m(2,2,7)G) cap structure. The enzyme is specific for guanine, and N7 methylation must precede N2 methylation. Hypermethylation of the m7G cap of U snRNAs leads to their concentration in nuclear foci, their colocalization with coilin and the formation of canonical Cajal bodies (CBs). Plays a role in transcriptional regulation.</text>
</comment>
<dbReference type="FunFam" id="3.40.50.150:FF:000066">
    <property type="entry name" value="Trimethylguanosine synthase 1"/>
    <property type="match status" value="1"/>
</dbReference>
<evidence type="ECO:0000256" key="10">
    <source>
        <dbReference type="ARBA" id="ARBA00023015"/>
    </source>
</evidence>
<evidence type="ECO:0000256" key="15">
    <source>
        <dbReference type="ARBA" id="ARBA00048740"/>
    </source>
</evidence>
<dbReference type="Pfam" id="PF09445">
    <property type="entry name" value="Methyltransf_15"/>
    <property type="match status" value="1"/>
</dbReference>
<comment type="subcellular location">
    <subcellularLocation>
        <location evidence="2">Cytoplasm</location>
    </subcellularLocation>
    <subcellularLocation>
        <location evidence="1">Nucleus</location>
        <location evidence="1">Cajal body</location>
    </subcellularLocation>
    <subcellularLocation>
        <location evidence="3">Nucleus</location>
        <location evidence="3">Nucleolus</location>
    </subcellularLocation>
</comment>
<evidence type="ECO:0000256" key="2">
    <source>
        <dbReference type="ARBA" id="ARBA00004496"/>
    </source>
</evidence>
<keyword evidence="6" id="KW-0597">Phosphoprotein</keyword>
<dbReference type="AlphaFoldDB" id="A0A2P6NK29"/>
<evidence type="ECO:0000256" key="6">
    <source>
        <dbReference type="ARBA" id="ARBA00022553"/>
    </source>
</evidence>
<comment type="catalytic activity">
    <reaction evidence="14">
        <text>a 5'-end (N(2),N(7)-dimethyl 5'-triphosphoguanosine)-ribonucleoside in snoRNA + S-adenosyl-L-methionine = a 5'-end (N(2),N(2),N(7)-trimethyl 5'-triphosphoguanosine)-ribonucleoside in snoRNA + S-adenosyl-L-homocysteine + H(+)</text>
        <dbReference type="Rhea" id="RHEA:78507"/>
        <dbReference type="Rhea" id="RHEA-COMP:19088"/>
        <dbReference type="Rhea" id="RHEA-COMP:19090"/>
        <dbReference type="ChEBI" id="CHEBI:15378"/>
        <dbReference type="ChEBI" id="CHEBI:57856"/>
        <dbReference type="ChEBI" id="CHEBI:59789"/>
        <dbReference type="ChEBI" id="CHEBI:167623"/>
        <dbReference type="ChEBI" id="CHEBI:172880"/>
    </reaction>
    <physiologicalReaction direction="left-to-right" evidence="14">
        <dbReference type="Rhea" id="RHEA:78508"/>
    </physiologicalReaction>
</comment>
<evidence type="ECO:0000256" key="16">
    <source>
        <dbReference type="ARBA" id="ARBA00048763"/>
    </source>
</evidence>
<evidence type="ECO:0000256" key="9">
    <source>
        <dbReference type="ARBA" id="ARBA00022691"/>
    </source>
</evidence>
<keyword evidence="9" id="KW-0949">S-adenosyl-L-methionine</keyword>
<dbReference type="SUPFAM" id="SSF53335">
    <property type="entry name" value="S-adenosyl-L-methionine-dependent methyltransferases"/>
    <property type="match status" value="1"/>
</dbReference>
<sequence length="260" mass="29352">MESGKQNRRKRGKKRKVDEDQTITEVEESRTEIEIIEEVVVEEPNNESNVSIDMSVIKYHAQRYRLFSRFDEGILLDTESWYSVTPELIANHIAARCACAVVVDAFCGAGGSAIAFAQTCHRVIAIDIDEKKLVMARHNARIYGVEDRIEFIQGDFMQVGKQLKADVVHLSPPWGGPDYLHSSIFDIRSMTPDGYDIFNLAKQISPNIAYLMPRNVDQLQMQELAGKFGACEIEYNRINGKIKTVTAYYGQLIGNKVVTS</sequence>
<evidence type="ECO:0000256" key="23">
    <source>
        <dbReference type="SAM" id="MobiDB-lite"/>
    </source>
</evidence>
<dbReference type="EMBL" id="MDYQ01000065">
    <property type="protein sequence ID" value="PRP84311.1"/>
    <property type="molecule type" value="Genomic_DNA"/>
</dbReference>
<comment type="catalytic activity">
    <reaction evidence="17">
        <text>a 5'-end (N(7)-methyl 5'-triphosphoguanosine)-ribonucleoside in snRNA + S-adenosyl-L-methionine = a 5'-end (N(2),N(7)-dimethyl 5'-triphosphoguanosine)-ribonucleoside in snRNA + S-adenosyl-L-homocysteine + H(+)</text>
        <dbReference type="Rhea" id="RHEA:78471"/>
        <dbReference type="Rhea" id="RHEA-COMP:19085"/>
        <dbReference type="Rhea" id="RHEA-COMP:19087"/>
        <dbReference type="ChEBI" id="CHEBI:15378"/>
        <dbReference type="ChEBI" id="CHEBI:57856"/>
        <dbReference type="ChEBI" id="CHEBI:59789"/>
        <dbReference type="ChEBI" id="CHEBI:156461"/>
        <dbReference type="ChEBI" id="CHEBI:172880"/>
    </reaction>
    <physiologicalReaction direction="left-to-right" evidence="17">
        <dbReference type="Rhea" id="RHEA:78472"/>
    </physiologicalReaction>
</comment>
<evidence type="ECO:0000256" key="14">
    <source>
        <dbReference type="ARBA" id="ARBA00047418"/>
    </source>
</evidence>
<dbReference type="Proteomes" id="UP000241769">
    <property type="component" value="Unassembled WGS sequence"/>
</dbReference>
<evidence type="ECO:0000256" key="21">
    <source>
        <dbReference type="ARBA" id="ARBA00079339"/>
    </source>
</evidence>
<dbReference type="Gene3D" id="3.40.50.150">
    <property type="entry name" value="Vaccinia Virus protein VP39"/>
    <property type="match status" value="1"/>
</dbReference>
<dbReference type="PANTHER" id="PTHR14741">
    <property type="entry name" value="S-ADENOSYLMETHIONINE-DEPENDENT METHYLTRANSFERASE RELATED"/>
    <property type="match status" value="1"/>
</dbReference>
<keyword evidence="12" id="KW-0539">Nucleus</keyword>
<feature type="compositionally biased region" description="Basic residues" evidence="23">
    <location>
        <begin position="1"/>
        <end position="15"/>
    </location>
</feature>
<comment type="similarity">
    <text evidence="13">Belongs to the methyltransferase superfamily. Trimethylguanosine synthase family.</text>
</comment>
<evidence type="ECO:0000256" key="12">
    <source>
        <dbReference type="ARBA" id="ARBA00023242"/>
    </source>
</evidence>
<evidence type="ECO:0000256" key="22">
    <source>
        <dbReference type="ARBA" id="ARBA00081504"/>
    </source>
</evidence>
<keyword evidence="7" id="KW-0489">Methyltransferase</keyword>
<accession>A0A2P6NK29</accession>